<dbReference type="RefSeq" id="WP_111568410.1">
    <property type="nucleotide sequence ID" value="NZ_PIPK01000003.1"/>
</dbReference>
<evidence type="ECO:0000259" key="1">
    <source>
        <dbReference type="Pfam" id="PF00534"/>
    </source>
</evidence>
<evidence type="ECO:0000313" key="4">
    <source>
        <dbReference type="Proteomes" id="UP000249203"/>
    </source>
</evidence>
<dbReference type="Proteomes" id="UP000287865">
    <property type="component" value="Unassembled WGS sequence"/>
</dbReference>
<dbReference type="CDD" id="cd03811">
    <property type="entry name" value="GT4_GT28_WabH-like"/>
    <property type="match status" value="1"/>
</dbReference>
<dbReference type="Gene3D" id="3.40.50.2000">
    <property type="entry name" value="Glycogen Phosphorylase B"/>
    <property type="match status" value="2"/>
</dbReference>
<gene>
    <name evidence="2" type="ORF">B0I24_10236</name>
    <name evidence="3" type="ORF">CWE07_05395</name>
</gene>
<dbReference type="AlphaFoldDB" id="A0A327X239"/>
<evidence type="ECO:0000313" key="2">
    <source>
        <dbReference type="EMBL" id="RAK00611.1"/>
    </source>
</evidence>
<protein>
    <submittedName>
        <fullName evidence="2">Glycosyltransferase involved in cell wall biosynthesis</fullName>
    </submittedName>
</protein>
<dbReference type="Proteomes" id="UP000249203">
    <property type="component" value="Unassembled WGS sequence"/>
</dbReference>
<dbReference type="InterPro" id="IPR001296">
    <property type="entry name" value="Glyco_trans_1"/>
</dbReference>
<keyword evidence="5" id="KW-1185">Reference proteome</keyword>
<proteinExistence type="predicted"/>
<evidence type="ECO:0000313" key="3">
    <source>
        <dbReference type="EMBL" id="RUO27377.1"/>
    </source>
</evidence>
<name>A0A327X239_9GAMM</name>
<feature type="domain" description="Glycosyl transferase family 1" evidence="1">
    <location>
        <begin position="158"/>
        <end position="304"/>
    </location>
</feature>
<dbReference type="PANTHER" id="PTHR12526">
    <property type="entry name" value="GLYCOSYLTRANSFERASE"/>
    <property type="match status" value="1"/>
</dbReference>
<keyword evidence="2" id="KW-0808">Transferase</keyword>
<dbReference type="EMBL" id="QLMD01000002">
    <property type="protein sequence ID" value="RAK00611.1"/>
    <property type="molecule type" value="Genomic_DNA"/>
</dbReference>
<comment type="caution">
    <text evidence="2">The sequence shown here is derived from an EMBL/GenBank/DDBJ whole genome shotgun (WGS) entry which is preliminary data.</text>
</comment>
<reference evidence="3 5" key="1">
    <citation type="journal article" date="2018" name="Front. Microbiol.">
        <title>Genome-Based Analysis Reveals the Taxonomy and Diversity of the Family Idiomarinaceae.</title>
        <authorList>
            <person name="Liu Y."/>
            <person name="Lai Q."/>
            <person name="Shao Z."/>
        </authorList>
    </citation>
    <scope>NUCLEOTIDE SEQUENCE [LARGE SCALE GENOMIC DNA]</scope>
    <source>
        <strain evidence="3 5">CF12-14</strain>
    </source>
</reference>
<dbReference type="GO" id="GO:0016757">
    <property type="term" value="F:glycosyltransferase activity"/>
    <property type="evidence" value="ECO:0007669"/>
    <property type="project" value="InterPro"/>
</dbReference>
<dbReference type="OrthoDB" id="258796at2"/>
<dbReference type="GO" id="GO:1901135">
    <property type="term" value="P:carbohydrate derivative metabolic process"/>
    <property type="evidence" value="ECO:0007669"/>
    <property type="project" value="UniProtKB-ARBA"/>
</dbReference>
<dbReference type="SUPFAM" id="SSF53756">
    <property type="entry name" value="UDP-Glycosyltransferase/glycogen phosphorylase"/>
    <property type="match status" value="1"/>
</dbReference>
<reference evidence="2 4" key="2">
    <citation type="submission" date="2018-06" db="EMBL/GenBank/DDBJ databases">
        <title>Genomic Encyclopedia of Type Strains, Phase III (KMG-III): the genomes of soil and plant-associated and newly described type strains.</title>
        <authorList>
            <person name="Whitman W."/>
        </authorList>
    </citation>
    <scope>NUCLEOTIDE SEQUENCE [LARGE SCALE GENOMIC DNA]</scope>
    <source>
        <strain evidence="2 4">CGMCC 1.15366</strain>
    </source>
</reference>
<accession>A0A327X239</accession>
<dbReference type="Pfam" id="PF00534">
    <property type="entry name" value="Glycos_transf_1"/>
    <property type="match status" value="1"/>
</dbReference>
<organism evidence="2 4">
    <name type="scientific">Aliidiomarina maris</name>
    <dbReference type="NCBI Taxonomy" id="531312"/>
    <lineage>
        <taxon>Bacteria</taxon>
        <taxon>Pseudomonadati</taxon>
        <taxon>Pseudomonadota</taxon>
        <taxon>Gammaproteobacteria</taxon>
        <taxon>Alteromonadales</taxon>
        <taxon>Idiomarinaceae</taxon>
        <taxon>Aliidiomarina</taxon>
    </lineage>
</organism>
<dbReference type="EMBL" id="PIPK01000003">
    <property type="protein sequence ID" value="RUO27377.1"/>
    <property type="molecule type" value="Genomic_DNA"/>
</dbReference>
<sequence length="340" mass="37351">MHICHVILTHSFAGSERYAIELANAQSAEHEVTVILHQRGCEQRANALRHRLSDSVRVLTVSGPKWWASWQAKRLLRQLQPDVAHAHLSAACKALKGLHGPLRLATLHIHYKPSQHAHLDAVIAIAPWQLDALPPRLRSRAIQIDNWTSAAMASNQERDEIRQQWGVGPDDYVFGALGRIEPSKGHDTLLAAFAEIADNNTKLVIVGDGSALSKLRADLPTALESKVIFHGFSAHPQQCLAGFDGFVSAARSEPFGLVFLEAMVARLPTVATASQGASYLGELFQHPVTPVDDVAALAKAMATLRALGKTPIQRDLTRFDVQQRCADVVAFYRQQIEHPQ</sequence>
<evidence type="ECO:0000313" key="5">
    <source>
        <dbReference type="Proteomes" id="UP000287865"/>
    </source>
</evidence>